<reference evidence="5 6" key="1">
    <citation type="submission" date="2014-04" db="EMBL/GenBank/DDBJ databases">
        <title>Evolutionary Origins and Diversification of the Mycorrhizal Mutualists.</title>
        <authorList>
            <consortium name="DOE Joint Genome Institute"/>
            <consortium name="Mycorrhizal Genomics Consortium"/>
            <person name="Kohler A."/>
            <person name="Kuo A."/>
            <person name="Nagy L.G."/>
            <person name="Floudas D."/>
            <person name="Copeland A."/>
            <person name="Barry K.W."/>
            <person name="Cichocki N."/>
            <person name="Veneault-Fourrey C."/>
            <person name="LaButti K."/>
            <person name="Lindquist E.A."/>
            <person name="Lipzen A."/>
            <person name="Lundell T."/>
            <person name="Morin E."/>
            <person name="Murat C."/>
            <person name="Riley R."/>
            <person name="Ohm R."/>
            <person name="Sun H."/>
            <person name="Tunlid A."/>
            <person name="Henrissat B."/>
            <person name="Grigoriev I.V."/>
            <person name="Hibbett D.S."/>
            <person name="Martin F."/>
        </authorList>
    </citation>
    <scope>NUCLEOTIDE SEQUENCE [LARGE SCALE GENOMIC DNA]</scope>
    <source>
        <strain evidence="5 6">Koide BX008</strain>
    </source>
</reference>
<evidence type="ECO:0000313" key="5">
    <source>
        <dbReference type="EMBL" id="KIL61370.1"/>
    </source>
</evidence>
<dbReference type="InParanoid" id="A0A0C2SE83"/>
<evidence type="ECO:0000259" key="3">
    <source>
        <dbReference type="Pfam" id="PF13598"/>
    </source>
</evidence>
<evidence type="ECO:0000256" key="1">
    <source>
        <dbReference type="SAM" id="Coils"/>
    </source>
</evidence>
<dbReference type="Pfam" id="PF13600">
    <property type="entry name" value="DUF4140"/>
    <property type="match status" value="1"/>
</dbReference>
<evidence type="ECO:0000259" key="4">
    <source>
        <dbReference type="Pfam" id="PF13600"/>
    </source>
</evidence>
<dbReference type="PANTHER" id="PTHR31005">
    <property type="entry name" value="DUF4139 DOMAIN-CONTAINING PROTEIN"/>
    <property type="match status" value="1"/>
</dbReference>
<dbReference type="AlphaFoldDB" id="A0A0C2SE83"/>
<feature type="domain" description="DUF4140" evidence="4">
    <location>
        <begin position="30"/>
        <end position="171"/>
    </location>
</feature>
<evidence type="ECO:0000256" key="2">
    <source>
        <dbReference type="SAM" id="MobiDB-lite"/>
    </source>
</evidence>
<dbReference type="OrthoDB" id="10068793at2759"/>
<protein>
    <recommendedName>
        <fullName evidence="7">Mucoidy inhibitor A</fullName>
    </recommendedName>
</protein>
<keyword evidence="1" id="KW-0175">Coiled coil</keyword>
<gene>
    <name evidence="5" type="ORF">M378DRAFT_82636</name>
</gene>
<sequence>MATHDQPPASTSFISHVDLDSGSDSKIASVSVYTGRAEITRVFKLSVKTGQNLVKVNGLPNVLEHDSIRVEGRGPATIHDVTVSQMPEPQKPEMSPALLGLWRRKNLLDKALECATKTRDSLDKYLSSLHVEHVKADELEKIVEACDANGEKLEEKILDLKTQLQVAEKEIQKQEASENGKSASEKDNSLQLRTRLSLGLFAERESEVELVLIYAVLNASWTPVYDVRVDMQASDTPITLVYKAAITQNTAEDWQDVPLTLETATPSFQVGIPKLYRWTLSVQRPNARRSHTISAAARSVPVAGALFGTSLSGPMPPNPISQTDSLRFRGADVSSKGSVSATFTVPGIITIPSDGTAHNVTVAELKLGATMSWVVVPKIDARARLSAKIKNASDYTLLRGVGSIYVDGSFISKSSVPNVSPGETFDCALGLDPAIRVTYHPVSKKTAQTGFYLKSNVNSYSQRISISNTKSITITDLRIVDQIPVSADETITVKLISPALPPVQSQVAASGPGKDEKKADQSALNPRVMVSKGITAEWGDGMEDSAATEDGTAAAGQDGKLSWLCETPSQGKASLLLQWEVTSPTSSYIPNL</sequence>
<feature type="domain" description="DUF4139" evidence="3">
    <location>
        <begin position="212"/>
        <end position="520"/>
    </location>
</feature>
<dbReference type="InterPro" id="IPR037291">
    <property type="entry name" value="DUF4139"/>
</dbReference>
<evidence type="ECO:0000313" key="6">
    <source>
        <dbReference type="Proteomes" id="UP000054549"/>
    </source>
</evidence>
<dbReference type="STRING" id="946122.A0A0C2SE83"/>
<dbReference type="Pfam" id="PF13598">
    <property type="entry name" value="DUF4139"/>
    <property type="match status" value="1"/>
</dbReference>
<dbReference type="InterPro" id="IPR011935">
    <property type="entry name" value="CHP02231"/>
</dbReference>
<name>A0A0C2SE83_AMAMK</name>
<accession>A0A0C2SE83</accession>
<dbReference type="NCBIfam" id="TIGR02231">
    <property type="entry name" value="mucoidy inhibitor MuiA family protein"/>
    <property type="match status" value="1"/>
</dbReference>
<dbReference type="Proteomes" id="UP000054549">
    <property type="component" value="Unassembled WGS sequence"/>
</dbReference>
<organism evidence="5 6">
    <name type="scientific">Amanita muscaria (strain Koide BX008)</name>
    <dbReference type="NCBI Taxonomy" id="946122"/>
    <lineage>
        <taxon>Eukaryota</taxon>
        <taxon>Fungi</taxon>
        <taxon>Dikarya</taxon>
        <taxon>Basidiomycota</taxon>
        <taxon>Agaricomycotina</taxon>
        <taxon>Agaricomycetes</taxon>
        <taxon>Agaricomycetidae</taxon>
        <taxon>Agaricales</taxon>
        <taxon>Pluteineae</taxon>
        <taxon>Amanitaceae</taxon>
        <taxon>Amanita</taxon>
    </lineage>
</organism>
<feature type="coiled-coil region" evidence="1">
    <location>
        <begin position="136"/>
        <end position="177"/>
    </location>
</feature>
<feature type="region of interest" description="Disordered" evidence="2">
    <location>
        <begin position="504"/>
        <end position="526"/>
    </location>
</feature>
<evidence type="ECO:0008006" key="7">
    <source>
        <dbReference type="Google" id="ProtNLM"/>
    </source>
</evidence>
<keyword evidence="6" id="KW-1185">Reference proteome</keyword>
<dbReference type="HOGENOM" id="CLU_010457_2_0_1"/>
<dbReference type="PANTHER" id="PTHR31005:SF8">
    <property type="entry name" value="DUF4139 DOMAIN-CONTAINING PROTEIN"/>
    <property type="match status" value="1"/>
</dbReference>
<proteinExistence type="predicted"/>
<dbReference type="EMBL" id="KN818285">
    <property type="protein sequence ID" value="KIL61370.1"/>
    <property type="molecule type" value="Genomic_DNA"/>
</dbReference>
<dbReference type="InterPro" id="IPR025554">
    <property type="entry name" value="DUF4140"/>
</dbReference>